<dbReference type="Gene3D" id="3.40.50.300">
    <property type="entry name" value="P-loop containing nucleotide triphosphate hydrolases"/>
    <property type="match status" value="1"/>
</dbReference>
<reference evidence="1 2" key="1">
    <citation type="journal article" date="2020" name="Cell">
        <title>Large-Scale Comparative Analyses of Tick Genomes Elucidate Their Genetic Diversity and Vector Capacities.</title>
        <authorList>
            <consortium name="Tick Genome and Microbiome Consortium (TIGMIC)"/>
            <person name="Jia N."/>
            <person name="Wang J."/>
            <person name="Shi W."/>
            <person name="Du L."/>
            <person name="Sun Y."/>
            <person name="Zhan W."/>
            <person name="Jiang J.F."/>
            <person name="Wang Q."/>
            <person name="Zhang B."/>
            <person name="Ji P."/>
            <person name="Bell-Sakyi L."/>
            <person name="Cui X.M."/>
            <person name="Yuan T.T."/>
            <person name="Jiang B.G."/>
            <person name="Yang W.F."/>
            <person name="Lam T.T."/>
            <person name="Chang Q.C."/>
            <person name="Ding S.J."/>
            <person name="Wang X.J."/>
            <person name="Zhu J.G."/>
            <person name="Ruan X.D."/>
            <person name="Zhao L."/>
            <person name="Wei J.T."/>
            <person name="Ye R.Z."/>
            <person name="Que T.C."/>
            <person name="Du C.H."/>
            <person name="Zhou Y.H."/>
            <person name="Cheng J.X."/>
            <person name="Dai P.F."/>
            <person name="Guo W.B."/>
            <person name="Han X.H."/>
            <person name="Huang E.J."/>
            <person name="Li L.F."/>
            <person name="Wei W."/>
            <person name="Gao Y.C."/>
            <person name="Liu J.Z."/>
            <person name="Shao H.Z."/>
            <person name="Wang X."/>
            <person name="Wang C.C."/>
            <person name="Yang T.C."/>
            <person name="Huo Q.B."/>
            <person name="Li W."/>
            <person name="Chen H.Y."/>
            <person name="Chen S.E."/>
            <person name="Zhou L.G."/>
            <person name="Ni X.B."/>
            <person name="Tian J.H."/>
            <person name="Sheng Y."/>
            <person name="Liu T."/>
            <person name="Pan Y.S."/>
            <person name="Xia L.Y."/>
            <person name="Li J."/>
            <person name="Zhao F."/>
            <person name="Cao W.C."/>
        </authorList>
    </citation>
    <scope>NUCLEOTIDE SEQUENCE [LARGE SCALE GENOMIC DNA]</scope>
    <source>
        <strain evidence="1">HaeL-2018</strain>
    </source>
</reference>
<sequence>MRITNVEQRELLREIIHRQTTPSAPPLRVLFTGPAGCGKTLILRLALDLYNWYSNTGNKNHLQRVRHLREHRKGGCGSGRNHGARGFQALSENHRHQQGRRPQRQRVEHLPHGLPQREMRDHIRGEHDVCGHPKRSRLESTPWLLRKQLGVPLREDGEIFWWLVQTQTLITYE</sequence>
<dbReference type="AlphaFoldDB" id="A0A9J6FZF4"/>
<dbReference type="InterPro" id="IPR027417">
    <property type="entry name" value="P-loop_NTPase"/>
</dbReference>
<dbReference type="EMBL" id="JABSTR010000005">
    <property type="protein sequence ID" value="KAH9371550.1"/>
    <property type="molecule type" value="Genomic_DNA"/>
</dbReference>
<evidence type="ECO:0000313" key="2">
    <source>
        <dbReference type="Proteomes" id="UP000821853"/>
    </source>
</evidence>
<dbReference type="SUPFAM" id="SSF52540">
    <property type="entry name" value="P-loop containing nucleoside triphosphate hydrolases"/>
    <property type="match status" value="1"/>
</dbReference>
<dbReference type="VEuPathDB" id="VectorBase:HLOH_044377"/>
<organism evidence="1 2">
    <name type="scientific">Haemaphysalis longicornis</name>
    <name type="common">Bush tick</name>
    <dbReference type="NCBI Taxonomy" id="44386"/>
    <lineage>
        <taxon>Eukaryota</taxon>
        <taxon>Metazoa</taxon>
        <taxon>Ecdysozoa</taxon>
        <taxon>Arthropoda</taxon>
        <taxon>Chelicerata</taxon>
        <taxon>Arachnida</taxon>
        <taxon>Acari</taxon>
        <taxon>Parasitiformes</taxon>
        <taxon>Ixodida</taxon>
        <taxon>Ixodoidea</taxon>
        <taxon>Ixodidae</taxon>
        <taxon>Haemaphysalinae</taxon>
        <taxon>Haemaphysalis</taxon>
    </lineage>
</organism>
<protein>
    <recommendedName>
        <fullName evidence="3">ATP-dependent DNA helicase</fullName>
    </recommendedName>
</protein>
<keyword evidence="2" id="KW-1185">Reference proteome</keyword>
<comment type="caution">
    <text evidence="1">The sequence shown here is derived from an EMBL/GenBank/DDBJ whole genome shotgun (WGS) entry which is preliminary data.</text>
</comment>
<proteinExistence type="predicted"/>
<evidence type="ECO:0000313" key="1">
    <source>
        <dbReference type="EMBL" id="KAH9371550.1"/>
    </source>
</evidence>
<gene>
    <name evidence="1" type="ORF">HPB48_015886</name>
</gene>
<evidence type="ECO:0008006" key="3">
    <source>
        <dbReference type="Google" id="ProtNLM"/>
    </source>
</evidence>
<dbReference type="OrthoDB" id="6508477at2759"/>
<name>A0A9J6FZF4_HAELO</name>
<accession>A0A9J6FZF4</accession>
<dbReference type="Proteomes" id="UP000821853">
    <property type="component" value="Chromosome 3"/>
</dbReference>